<evidence type="ECO:0000313" key="3">
    <source>
        <dbReference type="Proteomes" id="UP000001075"/>
    </source>
</evidence>
<dbReference type="Proteomes" id="UP000001075">
    <property type="component" value="Unassembled WGS sequence"/>
</dbReference>
<sequence>MDLKYAINTLRMLICFYLFVSDLSQKGYNNVVICYNHITSNFLHKNNYRQ</sequence>
<gene>
    <name evidence="2" type="ORF">I79_021534</name>
</gene>
<reference evidence="3" key="1">
    <citation type="journal article" date="2011" name="Nat. Biotechnol.">
        <title>The genomic sequence of the Chinese hamster ovary (CHO)-K1 cell line.</title>
        <authorList>
            <person name="Xu X."/>
            <person name="Nagarajan H."/>
            <person name="Lewis N.E."/>
            <person name="Pan S."/>
            <person name="Cai Z."/>
            <person name="Liu X."/>
            <person name="Chen W."/>
            <person name="Xie M."/>
            <person name="Wang W."/>
            <person name="Hammond S."/>
            <person name="Andersen M.R."/>
            <person name="Neff N."/>
            <person name="Passarelli B."/>
            <person name="Koh W."/>
            <person name="Fan H.C."/>
            <person name="Wang J."/>
            <person name="Gui Y."/>
            <person name="Lee K.H."/>
            <person name="Betenbaugh M.J."/>
            <person name="Quake S.R."/>
            <person name="Famili I."/>
            <person name="Palsson B.O."/>
            <person name="Wang J."/>
        </authorList>
    </citation>
    <scope>NUCLEOTIDE SEQUENCE [LARGE SCALE GENOMIC DNA]</scope>
    <source>
        <strain evidence="3">CHO K1 cell line</strain>
    </source>
</reference>
<feature type="chain" id="PRO_5003445075" evidence="1">
    <location>
        <begin position="25"/>
        <end position="50"/>
    </location>
</feature>
<name>G3ICX9_CRIGR</name>
<evidence type="ECO:0000313" key="2">
    <source>
        <dbReference type="EMBL" id="EGW14193.1"/>
    </source>
</evidence>
<protein>
    <submittedName>
        <fullName evidence="2">Uncharacterized protein</fullName>
    </submittedName>
</protein>
<dbReference type="AlphaFoldDB" id="G3ICX9"/>
<feature type="signal peptide" evidence="1">
    <location>
        <begin position="1"/>
        <end position="24"/>
    </location>
</feature>
<accession>G3ICX9</accession>
<proteinExistence type="predicted"/>
<dbReference type="EMBL" id="JH001974">
    <property type="protein sequence ID" value="EGW14193.1"/>
    <property type="molecule type" value="Genomic_DNA"/>
</dbReference>
<keyword evidence="1" id="KW-0732">Signal</keyword>
<dbReference type="InParanoid" id="G3ICX9"/>
<evidence type="ECO:0000256" key="1">
    <source>
        <dbReference type="SAM" id="SignalP"/>
    </source>
</evidence>
<organism evidence="2 3">
    <name type="scientific">Cricetulus griseus</name>
    <name type="common">Chinese hamster</name>
    <name type="synonym">Cricetulus barabensis griseus</name>
    <dbReference type="NCBI Taxonomy" id="10029"/>
    <lineage>
        <taxon>Eukaryota</taxon>
        <taxon>Metazoa</taxon>
        <taxon>Chordata</taxon>
        <taxon>Craniata</taxon>
        <taxon>Vertebrata</taxon>
        <taxon>Euteleostomi</taxon>
        <taxon>Mammalia</taxon>
        <taxon>Eutheria</taxon>
        <taxon>Euarchontoglires</taxon>
        <taxon>Glires</taxon>
        <taxon>Rodentia</taxon>
        <taxon>Myomorpha</taxon>
        <taxon>Muroidea</taxon>
        <taxon>Cricetidae</taxon>
        <taxon>Cricetinae</taxon>
        <taxon>Cricetulus</taxon>
    </lineage>
</organism>